<sequence length="341" mass="39287">MEAALSNRFIEFARLECEGSSPLYKALSMEVGSDCDLLELCSNAKEDQPVPNLLFGAVHYLLYKNSHHPLRRYYKSLVEIPLQEVDVFPHFKDFCLQYENEIQNLLKTKRVQTNEVRRCAYLYPVFCHIHEQTGAPLSMIEIGSSAGLQMLWDHYCYSYGDGQSYGNPHSPVHLASEVRRGSRPHFRKGSPPVASRVGIDLHISDLMDPEQCLWLKALIWPEHEERRVLFEQAVDQFKKHPPRLLEGDGLELLKEEASHAPEGSVLCIYHTHVANQMPDHVKGKLLKTIQEIGRIRDVFHVYNNIHDRKLHVDSIIEGHEHSQVMGETDGHGRWFDWHLPS</sequence>
<dbReference type="EMBL" id="JADZSC010000001">
    <property type="protein sequence ID" value="MBH0229387.1"/>
    <property type="molecule type" value="Genomic_DNA"/>
</dbReference>
<dbReference type="RefSeq" id="WP_197316003.1">
    <property type="nucleotide sequence ID" value="NZ_JADZSC010000001.1"/>
</dbReference>
<evidence type="ECO:0000313" key="2">
    <source>
        <dbReference type="Proteomes" id="UP000614490"/>
    </source>
</evidence>
<keyword evidence="2" id="KW-1185">Reference proteome</keyword>
<comment type="caution">
    <text evidence="1">The sequence shown here is derived from an EMBL/GenBank/DDBJ whole genome shotgun (WGS) entry which is preliminary data.</text>
</comment>
<proteinExistence type="predicted"/>
<organism evidence="1 2">
    <name type="scientific">Halobacillus yeomjeoni</name>
    <dbReference type="NCBI Taxonomy" id="311194"/>
    <lineage>
        <taxon>Bacteria</taxon>
        <taxon>Bacillati</taxon>
        <taxon>Bacillota</taxon>
        <taxon>Bacilli</taxon>
        <taxon>Bacillales</taxon>
        <taxon>Bacillaceae</taxon>
        <taxon>Halobacillus</taxon>
    </lineage>
</organism>
<accession>A0A931HTI6</accession>
<name>A0A931HTI6_9BACI</name>
<dbReference type="InterPro" id="IPR011200">
    <property type="entry name" value="UCP012608"/>
</dbReference>
<dbReference type="PIRSF" id="PIRSF012608">
    <property type="entry name" value="UCP012608"/>
    <property type="match status" value="1"/>
</dbReference>
<evidence type="ECO:0000313" key="1">
    <source>
        <dbReference type="EMBL" id="MBH0229387.1"/>
    </source>
</evidence>
<gene>
    <name evidence="1" type="ORF">H0267_04085</name>
</gene>
<dbReference type="Pfam" id="PF10094">
    <property type="entry name" value="DUF2332"/>
    <property type="match status" value="1"/>
</dbReference>
<protein>
    <submittedName>
        <fullName evidence="1">DUF2332 domain-containing protein</fullName>
    </submittedName>
</protein>
<reference evidence="1 2" key="1">
    <citation type="journal article" date="2005" name="Int. J. Syst. Evol. Microbiol.">
        <title>Halobacillus yeomjeoni sp. nov., isolated from a marine solar saltern in Korea.</title>
        <authorList>
            <person name="Yoon J.H."/>
            <person name="Kang S.J."/>
            <person name="Lee C.H."/>
            <person name="Oh H.W."/>
            <person name="Oh T.K."/>
        </authorList>
    </citation>
    <scope>NUCLEOTIDE SEQUENCE [LARGE SCALE GENOMIC DNA]</scope>
    <source>
        <strain evidence="1 2">KCTC 3957</strain>
    </source>
</reference>
<dbReference type="AlphaFoldDB" id="A0A931HTI6"/>
<dbReference type="Proteomes" id="UP000614490">
    <property type="component" value="Unassembled WGS sequence"/>
</dbReference>